<reference evidence="7 8" key="1">
    <citation type="journal article" date="2022" name="Nat. Ecol. Evol.">
        <title>A masculinizing supergene underlies an exaggerated male reproductive morph in a spider.</title>
        <authorList>
            <person name="Hendrickx F."/>
            <person name="De Corte Z."/>
            <person name="Sonet G."/>
            <person name="Van Belleghem S.M."/>
            <person name="Kostlbacher S."/>
            <person name="Vangestel C."/>
        </authorList>
    </citation>
    <scope>NUCLEOTIDE SEQUENCE [LARGE SCALE GENOMIC DNA]</scope>
    <source>
        <strain evidence="7">W744_W776</strain>
    </source>
</reference>
<dbReference type="GO" id="GO:0015271">
    <property type="term" value="F:outward rectifier potassium channel activity"/>
    <property type="evidence" value="ECO:0007669"/>
    <property type="project" value="TreeGrafter"/>
</dbReference>
<feature type="region of interest" description="Disordered" evidence="5">
    <location>
        <begin position="156"/>
        <end position="187"/>
    </location>
</feature>
<keyword evidence="8" id="KW-1185">Reference proteome</keyword>
<evidence type="ECO:0008006" key="9">
    <source>
        <dbReference type="Google" id="ProtNLM"/>
    </source>
</evidence>
<dbReference type="EMBL" id="JAFNEN010000067">
    <property type="protein sequence ID" value="KAG8196585.1"/>
    <property type="molecule type" value="Genomic_DNA"/>
</dbReference>
<evidence type="ECO:0000313" key="7">
    <source>
        <dbReference type="EMBL" id="KAG8196585.1"/>
    </source>
</evidence>
<dbReference type="GO" id="GO:0022841">
    <property type="term" value="F:potassium ion leak channel activity"/>
    <property type="evidence" value="ECO:0007669"/>
    <property type="project" value="TreeGrafter"/>
</dbReference>
<dbReference type="SUPFAM" id="SSF81324">
    <property type="entry name" value="Voltage-gated potassium channels"/>
    <property type="match status" value="1"/>
</dbReference>
<feature type="transmembrane region" description="Helical" evidence="6">
    <location>
        <begin position="200"/>
        <end position="225"/>
    </location>
</feature>
<evidence type="ECO:0000256" key="4">
    <source>
        <dbReference type="ARBA" id="ARBA00023136"/>
    </source>
</evidence>
<dbReference type="PANTHER" id="PTHR11003:SF352">
    <property type="entry name" value="BCDNA.GH04802-RELATED"/>
    <property type="match status" value="1"/>
</dbReference>
<sequence length="317" mass="35308">MLLNGKSLQRHPNRWRCATIPPYHHPFSPGIFPASADPAVESAESSLSPSSLSEEKDLFQRVYLFILFGAHPHSVYILVVEDSGEDFSCGGILCLSESGDLCFVLVWWYRREISFSSNDTASSVADYECECWRADPALAAGANALSTPPPPCVLEMTLEPPQTTKKKKPPKPPKRKTKPLKQASSRKTTTGRCRRCCGRFAAFLFSHVGLCALVVGYSVAGAFAFRALEAPFEEKKASQVSNLRLDTVKRLWEITDKLNVLYKDNWTELVEAEVRRFQRDLVVAVKEGYDGKEGRGQQWSFSGAFLYSLTVITTIGE</sequence>
<dbReference type="Gene3D" id="1.10.287.70">
    <property type="match status" value="1"/>
</dbReference>
<dbReference type="Proteomes" id="UP000827092">
    <property type="component" value="Unassembled WGS sequence"/>
</dbReference>
<organism evidence="7 8">
    <name type="scientific">Oedothorax gibbosus</name>
    <dbReference type="NCBI Taxonomy" id="931172"/>
    <lineage>
        <taxon>Eukaryota</taxon>
        <taxon>Metazoa</taxon>
        <taxon>Ecdysozoa</taxon>
        <taxon>Arthropoda</taxon>
        <taxon>Chelicerata</taxon>
        <taxon>Arachnida</taxon>
        <taxon>Araneae</taxon>
        <taxon>Araneomorphae</taxon>
        <taxon>Entelegynae</taxon>
        <taxon>Araneoidea</taxon>
        <taxon>Linyphiidae</taxon>
        <taxon>Erigoninae</taxon>
        <taxon>Oedothorax</taxon>
    </lineage>
</organism>
<comment type="caution">
    <text evidence="7">The sequence shown here is derived from an EMBL/GenBank/DDBJ whole genome shotgun (WGS) entry which is preliminary data.</text>
</comment>
<proteinExistence type="predicted"/>
<evidence type="ECO:0000256" key="6">
    <source>
        <dbReference type="SAM" id="Phobius"/>
    </source>
</evidence>
<protein>
    <recommendedName>
        <fullName evidence="9">TWiK family of potassium channels protein 7</fullName>
    </recommendedName>
</protein>
<name>A0AAV6VJB5_9ARAC</name>
<dbReference type="InterPro" id="IPR003280">
    <property type="entry name" value="2pore_dom_K_chnl"/>
</dbReference>
<keyword evidence="4 6" id="KW-0472">Membrane</keyword>
<accession>A0AAV6VJB5</accession>
<keyword evidence="3 6" id="KW-1133">Transmembrane helix</keyword>
<dbReference type="AlphaFoldDB" id="A0AAV6VJB5"/>
<dbReference type="PANTHER" id="PTHR11003">
    <property type="entry name" value="POTASSIUM CHANNEL, SUBFAMILY K"/>
    <property type="match status" value="1"/>
</dbReference>
<evidence type="ECO:0000256" key="2">
    <source>
        <dbReference type="ARBA" id="ARBA00022692"/>
    </source>
</evidence>
<dbReference type="GO" id="GO:0005886">
    <property type="term" value="C:plasma membrane"/>
    <property type="evidence" value="ECO:0007669"/>
    <property type="project" value="TreeGrafter"/>
</dbReference>
<feature type="compositionally biased region" description="Basic residues" evidence="5">
    <location>
        <begin position="164"/>
        <end position="179"/>
    </location>
</feature>
<dbReference type="GO" id="GO:0030322">
    <property type="term" value="P:stabilization of membrane potential"/>
    <property type="evidence" value="ECO:0007669"/>
    <property type="project" value="TreeGrafter"/>
</dbReference>
<gene>
    <name evidence="7" type="ORF">JTE90_014146</name>
</gene>
<keyword evidence="2 6" id="KW-0812">Transmembrane</keyword>
<comment type="subcellular location">
    <subcellularLocation>
        <location evidence="1">Membrane</location>
        <topology evidence="1">Multi-pass membrane protein</topology>
    </subcellularLocation>
</comment>
<evidence type="ECO:0000256" key="3">
    <source>
        <dbReference type="ARBA" id="ARBA00022989"/>
    </source>
</evidence>
<evidence type="ECO:0000256" key="1">
    <source>
        <dbReference type="ARBA" id="ARBA00004141"/>
    </source>
</evidence>
<evidence type="ECO:0000256" key="5">
    <source>
        <dbReference type="SAM" id="MobiDB-lite"/>
    </source>
</evidence>
<evidence type="ECO:0000313" key="8">
    <source>
        <dbReference type="Proteomes" id="UP000827092"/>
    </source>
</evidence>